<evidence type="ECO:0000313" key="1">
    <source>
        <dbReference type="EMBL" id="TYG66195.1"/>
    </source>
</evidence>
<sequence>MNMVFSSYPMRAKVETRVVHTNATPKSLPKQSLSTFPPFPQLKPAGHGRRHEHHRMFSRQSQFPQLYARWVRQRPRYHLRHVLGKRSRHCVIKEQEEPPRHAHATNQPAPRVQTRPLGQWSLFFVFKGSKRLLLLGIGCLDEASKKQLSVEKK</sequence>
<organism evidence="1 2">
    <name type="scientific">Gossypium darwinii</name>
    <name type="common">Darwin's cotton</name>
    <name type="synonym">Gossypium barbadense var. darwinii</name>
    <dbReference type="NCBI Taxonomy" id="34276"/>
    <lineage>
        <taxon>Eukaryota</taxon>
        <taxon>Viridiplantae</taxon>
        <taxon>Streptophyta</taxon>
        <taxon>Embryophyta</taxon>
        <taxon>Tracheophyta</taxon>
        <taxon>Spermatophyta</taxon>
        <taxon>Magnoliopsida</taxon>
        <taxon>eudicotyledons</taxon>
        <taxon>Gunneridae</taxon>
        <taxon>Pentapetalae</taxon>
        <taxon>rosids</taxon>
        <taxon>malvids</taxon>
        <taxon>Malvales</taxon>
        <taxon>Malvaceae</taxon>
        <taxon>Malvoideae</taxon>
        <taxon>Gossypium</taxon>
    </lineage>
</organism>
<protein>
    <submittedName>
        <fullName evidence="1">Uncharacterized protein</fullName>
    </submittedName>
</protein>
<dbReference type="Proteomes" id="UP000323506">
    <property type="component" value="Chromosome D06"/>
</dbReference>
<evidence type="ECO:0000313" key="2">
    <source>
        <dbReference type="Proteomes" id="UP000323506"/>
    </source>
</evidence>
<gene>
    <name evidence="1" type="ORF">ES288_D06G248600v1</name>
</gene>
<name>A0A5D2CD09_GOSDA</name>
<dbReference type="AlphaFoldDB" id="A0A5D2CD09"/>
<proteinExistence type="predicted"/>
<dbReference type="EMBL" id="CM017706">
    <property type="protein sequence ID" value="TYG66195.1"/>
    <property type="molecule type" value="Genomic_DNA"/>
</dbReference>
<keyword evidence="2" id="KW-1185">Reference proteome</keyword>
<accession>A0A5D2CD09</accession>
<reference evidence="1 2" key="1">
    <citation type="submission" date="2019-06" db="EMBL/GenBank/DDBJ databases">
        <title>WGS assembly of Gossypium darwinii.</title>
        <authorList>
            <person name="Chen Z.J."/>
            <person name="Sreedasyam A."/>
            <person name="Ando A."/>
            <person name="Song Q."/>
            <person name="De L."/>
            <person name="Hulse-Kemp A."/>
            <person name="Ding M."/>
            <person name="Ye W."/>
            <person name="Kirkbride R."/>
            <person name="Jenkins J."/>
            <person name="Plott C."/>
            <person name="Lovell J."/>
            <person name="Lin Y.-M."/>
            <person name="Vaughn R."/>
            <person name="Liu B."/>
            <person name="Li W."/>
            <person name="Simpson S."/>
            <person name="Scheffler B."/>
            <person name="Saski C."/>
            <person name="Grover C."/>
            <person name="Hu G."/>
            <person name="Conover J."/>
            <person name="Carlson J."/>
            <person name="Shu S."/>
            <person name="Boston L."/>
            <person name="Williams M."/>
            <person name="Peterson D."/>
            <person name="Mcgee K."/>
            <person name="Jones D."/>
            <person name="Wendel J."/>
            <person name="Stelly D."/>
            <person name="Grimwood J."/>
            <person name="Schmutz J."/>
        </authorList>
    </citation>
    <scope>NUCLEOTIDE SEQUENCE [LARGE SCALE GENOMIC DNA]</scope>
    <source>
        <strain evidence="1">1808015.09</strain>
    </source>
</reference>